<evidence type="ECO:0000313" key="7">
    <source>
        <dbReference type="Proteomes" id="UP000823486"/>
    </source>
</evidence>
<feature type="transmembrane region" description="Helical" evidence="5">
    <location>
        <begin position="97"/>
        <end position="118"/>
    </location>
</feature>
<keyword evidence="2 5" id="KW-0812">Transmembrane</keyword>
<evidence type="ECO:0000256" key="4">
    <source>
        <dbReference type="ARBA" id="ARBA00023136"/>
    </source>
</evidence>
<feature type="transmembrane region" description="Helical" evidence="5">
    <location>
        <begin position="160"/>
        <end position="178"/>
    </location>
</feature>
<feature type="transmembrane region" description="Helical" evidence="5">
    <location>
        <begin position="67"/>
        <end position="91"/>
    </location>
</feature>
<organism evidence="6 7">
    <name type="scientific">Peribacillus deserti</name>
    <dbReference type="NCBI Taxonomy" id="673318"/>
    <lineage>
        <taxon>Bacteria</taxon>
        <taxon>Bacillati</taxon>
        <taxon>Bacillota</taxon>
        <taxon>Bacilli</taxon>
        <taxon>Bacillales</taxon>
        <taxon>Bacillaceae</taxon>
        <taxon>Peribacillus</taxon>
    </lineage>
</organism>
<feature type="transmembrane region" description="Helical" evidence="5">
    <location>
        <begin position="12"/>
        <end position="28"/>
    </location>
</feature>
<evidence type="ECO:0000256" key="3">
    <source>
        <dbReference type="ARBA" id="ARBA00022989"/>
    </source>
</evidence>
<dbReference type="RefSeq" id="WP_338047199.1">
    <property type="nucleotide sequence ID" value="NZ_JAFBFI010000005.1"/>
</dbReference>
<reference evidence="6 7" key="1">
    <citation type="submission" date="2021-01" db="EMBL/GenBank/DDBJ databases">
        <title>Genomic Encyclopedia of Type Strains, Phase IV (KMG-IV): sequencing the most valuable type-strain genomes for metagenomic binning, comparative biology and taxonomic classification.</title>
        <authorList>
            <person name="Goeker M."/>
        </authorList>
    </citation>
    <scope>NUCLEOTIDE SEQUENCE [LARGE SCALE GENOMIC DNA]</scope>
    <source>
        <strain evidence="6 7">DSM 105482</strain>
    </source>
</reference>
<dbReference type="InterPro" id="IPR038770">
    <property type="entry name" value="Na+/solute_symporter_sf"/>
</dbReference>
<dbReference type="InterPro" id="IPR004710">
    <property type="entry name" value="Bilac:Na_transpt"/>
</dbReference>
<accession>A0ABS2QHI5</accession>
<dbReference type="PANTHER" id="PTHR10361:SF28">
    <property type="entry name" value="P3 PROTEIN-RELATED"/>
    <property type="match status" value="1"/>
</dbReference>
<dbReference type="Gene3D" id="1.20.1530.20">
    <property type="match status" value="1"/>
</dbReference>
<comment type="subcellular location">
    <subcellularLocation>
        <location evidence="1">Membrane</location>
        <topology evidence="1">Multi-pass membrane protein</topology>
    </subcellularLocation>
</comment>
<proteinExistence type="predicted"/>
<feature type="transmembrane region" description="Helical" evidence="5">
    <location>
        <begin position="125"/>
        <end position="148"/>
    </location>
</feature>
<evidence type="ECO:0000256" key="1">
    <source>
        <dbReference type="ARBA" id="ARBA00004141"/>
    </source>
</evidence>
<dbReference type="PANTHER" id="PTHR10361">
    <property type="entry name" value="SODIUM-BILE ACID COTRANSPORTER"/>
    <property type="match status" value="1"/>
</dbReference>
<evidence type="ECO:0000256" key="5">
    <source>
        <dbReference type="SAM" id="Phobius"/>
    </source>
</evidence>
<name>A0ABS2QHI5_9BACI</name>
<dbReference type="Pfam" id="PF01758">
    <property type="entry name" value="SBF"/>
    <property type="match status" value="1"/>
</dbReference>
<evidence type="ECO:0000256" key="2">
    <source>
        <dbReference type="ARBA" id="ARBA00022692"/>
    </source>
</evidence>
<dbReference type="InterPro" id="IPR002657">
    <property type="entry name" value="BilAc:Na_symport/Acr3"/>
</dbReference>
<feature type="transmembrane region" description="Helical" evidence="5">
    <location>
        <begin position="34"/>
        <end position="55"/>
    </location>
</feature>
<dbReference type="Proteomes" id="UP000823486">
    <property type="component" value="Unassembled WGS sequence"/>
</dbReference>
<evidence type="ECO:0000313" key="6">
    <source>
        <dbReference type="EMBL" id="MBM7692179.1"/>
    </source>
</evidence>
<dbReference type="EMBL" id="JAFBFI010000005">
    <property type="protein sequence ID" value="MBM7692179.1"/>
    <property type="molecule type" value="Genomic_DNA"/>
</dbReference>
<gene>
    <name evidence="6" type="ORF">JOC77_001606</name>
</gene>
<comment type="caution">
    <text evidence="6">The sequence shown here is derived from an EMBL/GenBank/DDBJ whole genome shotgun (WGS) entry which is preliminary data.</text>
</comment>
<keyword evidence="4 5" id="KW-0472">Membrane</keyword>
<keyword evidence="3 5" id="KW-1133">Transmembrane helix</keyword>
<keyword evidence="7" id="KW-1185">Reference proteome</keyword>
<sequence length="180" mass="19867">MLYSLNKRLQSLMPILTPLSIVVGVMFQDIGGRLLFLVPWLFAFMTFASSLNMNVKDVRNFSKYPGSILFSIAFLHIIMPVLAYFISTVIFDNHLLTIGFVISVAIPTGVTSVIWVSMTRGNLPLCLSIILIDTLLSPLIMPALLHIVVGETVNINTSSLIFDLLWMIVLPSAAGILLND</sequence>
<protein>
    <submittedName>
        <fullName evidence="6">Na+-dependent transporter</fullName>
    </submittedName>
</protein>